<keyword evidence="12" id="KW-1185">Reference proteome</keyword>
<feature type="compositionally biased region" description="Gly residues" evidence="10">
    <location>
        <begin position="132"/>
        <end position="141"/>
    </location>
</feature>
<dbReference type="EC" id="3.6.1.31" evidence="4"/>
<evidence type="ECO:0000313" key="12">
    <source>
        <dbReference type="Proteomes" id="UP001151088"/>
    </source>
</evidence>
<dbReference type="Pfam" id="PF01503">
    <property type="entry name" value="PRA-PH"/>
    <property type="match status" value="1"/>
</dbReference>
<dbReference type="RefSeq" id="WP_258733894.1">
    <property type="nucleotide sequence ID" value="NZ_JANTHZ010000008.1"/>
</dbReference>
<dbReference type="GO" id="GO:0000105">
    <property type="term" value="P:L-histidine biosynthetic process"/>
    <property type="evidence" value="ECO:0007669"/>
    <property type="project" value="UniProtKB-KW"/>
</dbReference>
<evidence type="ECO:0000256" key="4">
    <source>
        <dbReference type="ARBA" id="ARBA00012414"/>
    </source>
</evidence>
<evidence type="ECO:0000256" key="10">
    <source>
        <dbReference type="SAM" id="MobiDB-lite"/>
    </source>
</evidence>
<dbReference type="NCBIfam" id="TIGR03188">
    <property type="entry name" value="histidine_hisI"/>
    <property type="match status" value="1"/>
</dbReference>
<evidence type="ECO:0000256" key="3">
    <source>
        <dbReference type="ARBA" id="ARBA00009392"/>
    </source>
</evidence>
<gene>
    <name evidence="11" type="primary">hisE</name>
    <name evidence="11" type="ORF">NVS89_16645</name>
</gene>
<feature type="region of interest" description="Disordered" evidence="10">
    <location>
        <begin position="105"/>
        <end position="141"/>
    </location>
</feature>
<protein>
    <recommendedName>
        <fullName evidence="4">phosphoribosyl-ATP diphosphatase</fullName>
        <ecNumber evidence="4">3.6.1.31</ecNumber>
    </recommendedName>
</protein>
<evidence type="ECO:0000313" key="11">
    <source>
        <dbReference type="EMBL" id="MCS0496732.1"/>
    </source>
</evidence>
<evidence type="ECO:0000256" key="1">
    <source>
        <dbReference type="ARBA" id="ARBA00001460"/>
    </source>
</evidence>
<keyword evidence="9" id="KW-0368">Histidine biosynthesis</keyword>
<dbReference type="SUPFAM" id="SSF101386">
    <property type="entry name" value="all-alpha NTP pyrophosphatases"/>
    <property type="match status" value="1"/>
</dbReference>
<dbReference type="InterPro" id="IPR008179">
    <property type="entry name" value="HisE"/>
</dbReference>
<evidence type="ECO:0000256" key="9">
    <source>
        <dbReference type="ARBA" id="ARBA00023102"/>
    </source>
</evidence>
<dbReference type="EMBL" id="JANTHZ010000008">
    <property type="protein sequence ID" value="MCS0496732.1"/>
    <property type="molecule type" value="Genomic_DNA"/>
</dbReference>
<keyword evidence="8" id="KW-0067">ATP-binding</keyword>
<evidence type="ECO:0000256" key="5">
    <source>
        <dbReference type="ARBA" id="ARBA00022605"/>
    </source>
</evidence>
<sequence length="141" mass="15351">MTDSIRRLHEAVTATRDGMNSSPRTAKLFARGRGFIAKKVAEEAVEVALDGVCGDRAGAVRESADLIYNLIVLWADLGIEPEEVWSEMQRREQLLGMAEKLPKRRFAAEPDSGSAKSSPRPVSKSALEFSGEGPGPGARRR</sequence>
<dbReference type="Proteomes" id="UP001151088">
    <property type="component" value="Unassembled WGS sequence"/>
</dbReference>
<evidence type="ECO:0000256" key="8">
    <source>
        <dbReference type="ARBA" id="ARBA00022840"/>
    </source>
</evidence>
<dbReference type="AlphaFoldDB" id="A0A9X2T369"/>
<comment type="pathway">
    <text evidence="2">Amino-acid biosynthesis; L-histidine biosynthesis; L-histidine from 5-phospho-alpha-D-ribose 1-diphosphate: step 2/9.</text>
</comment>
<keyword evidence="7 11" id="KW-0378">Hydrolase</keyword>
<dbReference type="GO" id="GO:0005524">
    <property type="term" value="F:ATP binding"/>
    <property type="evidence" value="ECO:0007669"/>
    <property type="project" value="UniProtKB-KW"/>
</dbReference>
<name>A0A9X2T369_9HYPH</name>
<comment type="caution">
    <text evidence="11">The sequence shown here is derived from an EMBL/GenBank/DDBJ whole genome shotgun (WGS) entry which is preliminary data.</text>
</comment>
<keyword evidence="6" id="KW-0547">Nucleotide-binding</keyword>
<dbReference type="Gene3D" id="1.10.287.1080">
    <property type="entry name" value="MazG-like"/>
    <property type="match status" value="1"/>
</dbReference>
<proteinExistence type="inferred from homology"/>
<organism evidence="11 12">
    <name type="scientific">Ancylobacter mangrovi</name>
    <dbReference type="NCBI Taxonomy" id="2972472"/>
    <lineage>
        <taxon>Bacteria</taxon>
        <taxon>Pseudomonadati</taxon>
        <taxon>Pseudomonadota</taxon>
        <taxon>Alphaproteobacteria</taxon>
        <taxon>Hyphomicrobiales</taxon>
        <taxon>Xanthobacteraceae</taxon>
        <taxon>Ancylobacter</taxon>
    </lineage>
</organism>
<accession>A0A9X2T369</accession>
<dbReference type="GO" id="GO:0004636">
    <property type="term" value="F:phosphoribosyl-ATP diphosphatase activity"/>
    <property type="evidence" value="ECO:0007669"/>
    <property type="project" value="UniProtKB-EC"/>
</dbReference>
<keyword evidence="5" id="KW-0028">Amino-acid biosynthesis</keyword>
<evidence type="ECO:0000256" key="6">
    <source>
        <dbReference type="ARBA" id="ARBA00022741"/>
    </source>
</evidence>
<comment type="similarity">
    <text evidence="3">Belongs to the PRA-PH family.</text>
</comment>
<reference evidence="11" key="1">
    <citation type="submission" date="2022-08" db="EMBL/GenBank/DDBJ databases">
        <authorList>
            <person name="Li F."/>
        </authorList>
    </citation>
    <scope>NUCLEOTIDE SEQUENCE</scope>
    <source>
        <strain evidence="11">MQZ15Z-1</strain>
    </source>
</reference>
<evidence type="ECO:0000256" key="7">
    <source>
        <dbReference type="ARBA" id="ARBA00022801"/>
    </source>
</evidence>
<dbReference type="InterPro" id="IPR021130">
    <property type="entry name" value="PRib-ATP_PPHydrolase-like"/>
</dbReference>
<evidence type="ECO:0000256" key="2">
    <source>
        <dbReference type="ARBA" id="ARBA00005204"/>
    </source>
</evidence>
<comment type="catalytic activity">
    <reaction evidence="1">
        <text>1-(5-phospho-beta-D-ribosyl)-ATP + H2O = 1-(5-phospho-beta-D-ribosyl)-5'-AMP + diphosphate + H(+)</text>
        <dbReference type="Rhea" id="RHEA:22828"/>
        <dbReference type="ChEBI" id="CHEBI:15377"/>
        <dbReference type="ChEBI" id="CHEBI:15378"/>
        <dbReference type="ChEBI" id="CHEBI:33019"/>
        <dbReference type="ChEBI" id="CHEBI:59457"/>
        <dbReference type="ChEBI" id="CHEBI:73183"/>
        <dbReference type="EC" id="3.6.1.31"/>
    </reaction>
</comment>
<dbReference type="CDD" id="cd11534">
    <property type="entry name" value="NTP-PPase_HisIE_like"/>
    <property type="match status" value="1"/>
</dbReference>